<organism evidence="1 2">
    <name type="scientific">Fragilariopsis cylindrus CCMP1102</name>
    <dbReference type="NCBI Taxonomy" id="635003"/>
    <lineage>
        <taxon>Eukaryota</taxon>
        <taxon>Sar</taxon>
        <taxon>Stramenopiles</taxon>
        <taxon>Ochrophyta</taxon>
        <taxon>Bacillariophyta</taxon>
        <taxon>Bacillariophyceae</taxon>
        <taxon>Bacillariophycidae</taxon>
        <taxon>Bacillariales</taxon>
        <taxon>Bacillariaceae</taxon>
        <taxon>Fragilariopsis</taxon>
    </lineage>
</organism>
<gene>
    <name evidence="1" type="ORF">FRACYDRAFT_250725</name>
</gene>
<dbReference type="KEGG" id="fcy:FRACYDRAFT_250725"/>
<reference evidence="1 2" key="1">
    <citation type="submission" date="2016-09" db="EMBL/GenBank/DDBJ databases">
        <title>Extensive genetic diversity and differential bi-allelic expression allows diatom success in the polar Southern Ocean.</title>
        <authorList>
            <consortium name="DOE Joint Genome Institute"/>
            <person name="Mock T."/>
            <person name="Otillar R.P."/>
            <person name="Strauss J."/>
            <person name="Dupont C."/>
            <person name="Frickenhaus S."/>
            <person name="Maumus F."/>
            <person name="Mcmullan M."/>
            <person name="Sanges R."/>
            <person name="Schmutz J."/>
            <person name="Toseland A."/>
            <person name="Valas R."/>
            <person name="Veluchamy A."/>
            <person name="Ward B.J."/>
            <person name="Allen A."/>
            <person name="Barry K."/>
            <person name="Falciatore A."/>
            <person name="Ferrante M."/>
            <person name="Fortunato A.E."/>
            <person name="Gloeckner G."/>
            <person name="Gruber A."/>
            <person name="Hipkin R."/>
            <person name="Janech M."/>
            <person name="Kroth P."/>
            <person name="Leese F."/>
            <person name="Lindquist E."/>
            <person name="Lyon B.R."/>
            <person name="Martin J."/>
            <person name="Mayer C."/>
            <person name="Parker M."/>
            <person name="Quesneville H."/>
            <person name="Raymond J."/>
            <person name="Uhlig C."/>
            <person name="Valentin K.U."/>
            <person name="Worden A.Z."/>
            <person name="Armbrust E.V."/>
            <person name="Bowler C."/>
            <person name="Green B."/>
            <person name="Moulton V."/>
            <person name="Van Oosterhout C."/>
            <person name="Grigoriev I."/>
        </authorList>
    </citation>
    <scope>NUCLEOTIDE SEQUENCE [LARGE SCALE GENOMIC DNA]</scope>
    <source>
        <strain evidence="1 2">CCMP1102</strain>
    </source>
</reference>
<dbReference type="EMBL" id="KV784384">
    <property type="protein sequence ID" value="OEU07702.1"/>
    <property type="molecule type" value="Genomic_DNA"/>
</dbReference>
<dbReference type="AlphaFoldDB" id="A0A1E7EP08"/>
<keyword evidence="2" id="KW-1185">Reference proteome</keyword>
<protein>
    <submittedName>
        <fullName evidence="1">Uncharacterized protein</fullName>
    </submittedName>
</protein>
<name>A0A1E7EP08_9STRA</name>
<sequence>MLTAAELELAEEKQKLKEYFCSATSLLAEAFIKNDPNTPNDPKSTQTLILWFQIQDDSSKRHPSNLDGFHNQFHSTTNGIGNKPPPPGSATSDDFDLINHLLRDTKGIFVGYPNPDGEWKTNQVFIRSDWEPLDDKVPRELKALVSYFLRTVKPKFLINSSVVMLLPT</sequence>
<dbReference type="InParanoid" id="A0A1E7EP08"/>
<dbReference type="Proteomes" id="UP000095751">
    <property type="component" value="Unassembled WGS sequence"/>
</dbReference>
<evidence type="ECO:0000313" key="1">
    <source>
        <dbReference type="EMBL" id="OEU07702.1"/>
    </source>
</evidence>
<evidence type="ECO:0000313" key="2">
    <source>
        <dbReference type="Proteomes" id="UP000095751"/>
    </source>
</evidence>
<proteinExistence type="predicted"/>
<accession>A0A1E7EP08</accession>